<sequence>MARDSTTGEMGVGVQSHYFSVGSVVDWGASGVGVVATQSFVNKSFGLRGLELLRQGNSPKDALERLLSDDEGKNVRQVAILDSQGRVATHTGLKCIKYAGHITGINYSVQANMMLTDKVWAAMSKAFESADQLPLPERIIKAMEAAETEGGDIRGKQSAAILIVKGEMEKDPWEDPLIDLRVEDHLEPIPELGRLLKLWRAYENMDKGDVAMEKGDVEKALEAYNFAREMFPNNLEMKFWTAIGLANNNRLDDALEFFKVIFRADNNWRILTERLPEVDLLNLKKNDLEKILSLK</sequence>
<protein>
    <submittedName>
        <fullName evidence="1">Uncharacterized protein</fullName>
    </submittedName>
</protein>
<dbReference type="Gene3D" id="3.60.20.10">
    <property type="entry name" value="Glutamine Phosphoribosylpyrophosphate, subunit 1, domain 1"/>
    <property type="match status" value="1"/>
</dbReference>
<dbReference type="SUPFAM" id="SSF48452">
    <property type="entry name" value="TPR-like"/>
    <property type="match status" value="1"/>
</dbReference>
<dbReference type="SUPFAM" id="SSF56235">
    <property type="entry name" value="N-terminal nucleophile aminohydrolases (Ntn hydrolases)"/>
    <property type="match status" value="1"/>
</dbReference>
<name>A0A0F9QYA8_9ZZZZ</name>
<dbReference type="PANTHER" id="PTHR39328:SF1">
    <property type="entry name" value="BLL2871 PROTEIN"/>
    <property type="match status" value="1"/>
</dbReference>
<dbReference type="AlphaFoldDB" id="A0A0F9QYA8"/>
<dbReference type="InterPro" id="IPR029055">
    <property type="entry name" value="Ntn_hydrolases_N"/>
</dbReference>
<comment type="caution">
    <text evidence="1">The sequence shown here is derived from an EMBL/GenBank/DDBJ whole genome shotgun (WGS) entry which is preliminary data.</text>
</comment>
<dbReference type="Pfam" id="PF13432">
    <property type="entry name" value="TPR_16"/>
    <property type="match status" value="1"/>
</dbReference>
<dbReference type="InterPro" id="IPR011990">
    <property type="entry name" value="TPR-like_helical_dom_sf"/>
</dbReference>
<gene>
    <name evidence="1" type="ORF">LCGC14_1039590</name>
</gene>
<dbReference type="InterPro" id="IPR019734">
    <property type="entry name" value="TPR_rpt"/>
</dbReference>
<dbReference type="Pfam" id="PF06267">
    <property type="entry name" value="DUF1028"/>
    <property type="match status" value="1"/>
</dbReference>
<dbReference type="Gene3D" id="1.25.40.10">
    <property type="entry name" value="Tetratricopeptide repeat domain"/>
    <property type="match status" value="1"/>
</dbReference>
<dbReference type="PANTHER" id="PTHR39328">
    <property type="entry name" value="BLL2871 PROTEIN"/>
    <property type="match status" value="1"/>
</dbReference>
<evidence type="ECO:0000313" key="1">
    <source>
        <dbReference type="EMBL" id="KKN10143.1"/>
    </source>
</evidence>
<organism evidence="1">
    <name type="scientific">marine sediment metagenome</name>
    <dbReference type="NCBI Taxonomy" id="412755"/>
    <lineage>
        <taxon>unclassified sequences</taxon>
        <taxon>metagenomes</taxon>
        <taxon>ecological metagenomes</taxon>
    </lineage>
</organism>
<dbReference type="EMBL" id="LAZR01004272">
    <property type="protein sequence ID" value="KKN10143.1"/>
    <property type="molecule type" value="Genomic_DNA"/>
</dbReference>
<dbReference type="InterPro" id="IPR010430">
    <property type="entry name" value="DUF1028"/>
</dbReference>
<accession>A0A0F9QYA8</accession>
<reference evidence="1" key="1">
    <citation type="journal article" date="2015" name="Nature">
        <title>Complex archaea that bridge the gap between prokaryotes and eukaryotes.</title>
        <authorList>
            <person name="Spang A."/>
            <person name="Saw J.H."/>
            <person name="Jorgensen S.L."/>
            <person name="Zaremba-Niedzwiedzka K."/>
            <person name="Martijn J."/>
            <person name="Lind A.E."/>
            <person name="van Eijk R."/>
            <person name="Schleper C."/>
            <person name="Guy L."/>
            <person name="Ettema T.J."/>
        </authorList>
    </citation>
    <scope>NUCLEOTIDE SEQUENCE</scope>
</reference>
<proteinExistence type="predicted"/>
<dbReference type="PROSITE" id="PS50005">
    <property type="entry name" value="TPR"/>
    <property type="match status" value="1"/>
</dbReference>